<evidence type="ECO:0000313" key="4">
    <source>
        <dbReference type="Proteomes" id="UP000034207"/>
    </source>
</evidence>
<sequence length="231" mass="27005">MTYTVKIQQFEGPFDLLLSLIEKEKLSITDLSLAKITREYLRHIDEFKINTDQLAEFLNIASKLIYLKSKALLPSLANDESEEEIKEFKTQLEEYKKYKEAAEHLKEILAKGKFSRSPGERQFDKAIFFHPPGTELKDLSLLFQQILKKMPDKPLEEKTIQKQVTIEEIIDQINHALKKNKTLNLLDEIKKAKSKIEIVVYFLAILELIKQKAIRVIQKENFNNAEIEDLR</sequence>
<feature type="coiled-coil region" evidence="2">
    <location>
        <begin position="78"/>
        <end position="105"/>
    </location>
</feature>
<evidence type="ECO:0000256" key="1">
    <source>
        <dbReference type="ARBA" id="ARBA00044777"/>
    </source>
</evidence>
<dbReference type="PATRIC" id="fig|1618345.3.peg.438"/>
<proteinExistence type="predicted"/>
<reference evidence="3 4" key="1">
    <citation type="journal article" date="2015" name="Nature">
        <title>rRNA introns, odd ribosomes, and small enigmatic genomes across a large radiation of phyla.</title>
        <authorList>
            <person name="Brown C.T."/>
            <person name="Hug L.A."/>
            <person name="Thomas B.C."/>
            <person name="Sharon I."/>
            <person name="Castelle C.J."/>
            <person name="Singh A."/>
            <person name="Wilkins M.J."/>
            <person name="Williams K.H."/>
            <person name="Banfield J.F."/>
        </authorList>
    </citation>
    <scope>NUCLEOTIDE SEQUENCE [LARGE SCALE GENOMIC DNA]</scope>
</reference>
<organism evidence="3 4">
    <name type="scientific">candidate division CPR2 bacterium GW2011_GWC2_39_10</name>
    <dbReference type="NCBI Taxonomy" id="1618345"/>
    <lineage>
        <taxon>Bacteria</taxon>
        <taxon>Bacteria division CPR2</taxon>
    </lineage>
</organism>
<evidence type="ECO:0000256" key="2">
    <source>
        <dbReference type="SAM" id="Coils"/>
    </source>
</evidence>
<evidence type="ECO:0000313" key="3">
    <source>
        <dbReference type="EMBL" id="KKQ94813.1"/>
    </source>
</evidence>
<dbReference type="STRING" id="1618345.UT18_C0007G0069"/>
<dbReference type="Gene3D" id="6.10.250.2410">
    <property type="match status" value="1"/>
</dbReference>
<dbReference type="InterPro" id="IPR023093">
    <property type="entry name" value="ScpA-like_C"/>
</dbReference>
<dbReference type="Pfam" id="PF02616">
    <property type="entry name" value="SMC_ScpA"/>
    <property type="match status" value="1"/>
</dbReference>
<dbReference type="Proteomes" id="UP000034207">
    <property type="component" value="Unassembled WGS sequence"/>
</dbReference>
<dbReference type="PANTHER" id="PTHR33969:SF2">
    <property type="entry name" value="SEGREGATION AND CONDENSATION PROTEIN A"/>
    <property type="match status" value="1"/>
</dbReference>
<dbReference type="PANTHER" id="PTHR33969">
    <property type="entry name" value="SEGREGATION AND CONDENSATION PROTEIN A"/>
    <property type="match status" value="1"/>
</dbReference>
<protein>
    <recommendedName>
        <fullName evidence="1">Segregation and condensation protein A</fullName>
    </recommendedName>
</protein>
<accession>A0A0G0LSC4</accession>
<dbReference type="EMBL" id="LBVV01000007">
    <property type="protein sequence ID" value="KKQ94813.1"/>
    <property type="molecule type" value="Genomic_DNA"/>
</dbReference>
<gene>
    <name evidence="3" type="ORF">UT18_C0007G0069</name>
</gene>
<dbReference type="Gene3D" id="1.10.10.580">
    <property type="entry name" value="Structural maintenance of chromosome 1. Chain E"/>
    <property type="match status" value="1"/>
</dbReference>
<dbReference type="InterPro" id="IPR003768">
    <property type="entry name" value="ScpA"/>
</dbReference>
<comment type="caution">
    <text evidence="3">The sequence shown here is derived from an EMBL/GenBank/DDBJ whole genome shotgun (WGS) entry which is preliminary data.</text>
</comment>
<name>A0A0G0LSC4_UNCC2</name>
<dbReference type="AlphaFoldDB" id="A0A0G0LSC4"/>
<keyword evidence="2" id="KW-0175">Coiled coil</keyword>